<evidence type="ECO:0000256" key="9">
    <source>
        <dbReference type="ARBA" id="ARBA00022741"/>
    </source>
</evidence>
<reference evidence="19" key="1">
    <citation type="journal article" date="2019" name="Int. J. Syst. Evol. Microbiol.">
        <title>The Global Catalogue of Microorganisms (GCM) 10K type strain sequencing project: providing services to taxonomists for standard genome sequencing and annotation.</title>
        <authorList>
            <consortium name="The Broad Institute Genomics Platform"/>
            <consortium name="The Broad Institute Genome Sequencing Center for Infectious Disease"/>
            <person name="Wu L."/>
            <person name="Ma J."/>
        </authorList>
    </citation>
    <scope>NUCLEOTIDE SEQUENCE [LARGE SCALE GENOMIC DNA]</scope>
    <source>
        <strain evidence="19">CGMCC 1.12371</strain>
    </source>
</reference>
<evidence type="ECO:0000256" key="11">
    <source>
        <dbReference type="ARBA" id="ARBA00022840"/>
    </source>
</evidence>
<dbReference type="EC" id="2.7.13.3" evidence="3"/>
<dbReference type="PANTHER" id="PTHR44936:SF5">
    <property type="entry name" value="SENSOR HISTIDINE KINASE ENVZ"/>
    <property type="match status" value="1"/>
</dbReference>
<dbReference type="PROSITE" id="PS50109">
    <property type="entry name" value="HIS_KIN"/>
    <property type="match status" value="1"/>
</dbReference>
<dbReference type="InterPro" id="IPR005467">
    <property type="entry name" value="His_kinase_dom"/>
</dbReference>
<dbReference type="Gene3D" id="1.10.287.130">
    <property type="match status" value="1"/>
</dbReference>
<dbReference type="Pfam" id="PF02518">
    <property type="entry name" value="HATPase_c"/>
    <property type="match status" value="1"/>
</dbReference>
<dbReference type="Pfam" id="PF00672">
    <property type="entry name" value="HAMP"/>
    <property type="match status" value="1"/>
</dbReference>
<name>A0ABW2QPX9_9BURK</name>
<protein>
    <recommendedName>
        <fullName evidence="3">histidine kinase</fullName>
        <ecNumber evidence="3">2.7.13.3</ecNumber>
    </recommendedName>
</protein>
<dbReference type="EMBL" id="JBHTCA010000027">
    <property type="protein sequence ID" value="MFC7411228.1"/>
    <property type="molecule type" value="Genomic_DNA"/>
</dbReference>
<evidence type="ECO:0000256" key="4">
    <source>
        <dbReference type="ARBA" id="ARBA00022475"/>
    </source>
</evidence>
<dbReference type="Pfam" id="PF00512">
    <property type="entry name" value="HisKA"/>
    <property type="match status" value="1"/>
</dbReference>
<dbReference type="Gene3D" id="3.30.565.10">
    <property type="entry name" value="Histidine kinase-like ATPase, C-terminal domain"/>
    <property type="match status" value="1"/>
</dbReference>
<keyword evidence="13" id="KW-0902">Two-component regulatory system</keyword>
<feature type="domain" description="Histidine kinase" evidence="16">
    <location>
        <begin position="236"/>
        <end position="434"/>
    </location>
</feature>
<comment type="subcellular location">
    <subcellularLocation>
        <location evidence="2">Cell inner membrane</location>
        <topology evidence="2">Multi-pass membrane protein</topology>
    </subcellularLocation>
</comment>
<dbReference type="RefSeq" id="WP_382227311.1">
    <property type="nucleotide sequence ID" value="NZ_JBHTCA010000027.1"/>
</dbReference>
<proteinExistence type="predicted"/>
<evidence type="ECO:0000256" key="12">
    <source>
        <dbReference type="ARBA" id="ARBA00022989"/>
    </source>
</evidence>
<evidence type="ECO:0000256" key="3">
    <source>
        <dbReference type="ARBA" id="ARBA00012438"/>
    </source>
</evidence>
<dbReference type="Proteomes" id="UP001596501">
    <property type="component" value="Unassembled WGS sequence"/>
</dbReference>
<keyword evidence="19" id="KW-1185">Reference proteome</keyword>
<evidence type="ECO:0000259" key="17">
    <source>
        <dbReference type="PROSITE" id="PS50885"/>
    </source>
</evidence>
<accession>A0ABW2QPX9</accession>
<evidence type="ECO:0000256" key="14">
    <source>
        <dbReference type="ARBA" id="ARBA00023136"/>
    </source>
</evidence>
<evidence type="ECO:0000313" key="18">
    <source>
        <dbReference type="EMBL" id="MFC7411228.1"/>
    </source>
</evidence>
<evidence type="ECO:0000256" key="6">
    <source>
        <dbReference type="ARBA" id="ARBA00022553"/>
    </source>
</evidence>
<evidence type="ECO:0000256" key="2">
    <source>
        <dbReference type="ARBA" id="ARBA00004429"/>
    </source>
</evidence>
<evidence type="ECO:0000256" key="10">
    <source>
        <dbReference type="ARBA" id="ARBA00022777"/>
    </source>
</evidence>
<evidence type="ECO:0000256" key="15">
    <source>
        <dbReference type="SAM" id="Phobius"/>
    </source>
</evidence>
<dbReference type="SMART" id="SM00304">
    <property type="entry name" value="HAMP"/>
    <property type="match status" value="1"/>
</dbReference>
<evidence type="ECO:0000256" key="7">
    <source>
        <dbReference type="ARBA" id="ARBA00022679"/>
    </source>
</evidence>
<dbReference type="InterPro" id="IPR036890">
    <property type="entry name" value="HATPase_C_sf"/>
</dbReference>
<evidence type="ECO:0000256" key="5">
    <source>
        <dbReference type="ARBA" id="ARBA00022519"/>
    </source>
</evidence>
<keyword evidence="12 15" id="KW-1133">Transmembrane helix</keyword>
<dbReference type="InterPro" id="IPR004358">
    <property type="entry name" value="Sig_transdc_His_kin-like_C"/>
</dbReference>
<comment type="catalytic activity">
    <reaction evidence="1">
        <text>ATP + protein L-histidine = ADP + protein N-phospho-L-histidine.</text>
        <dbReference type="EC" id="2.7.13.3"/>
    </reaction>
</comment>
<dbReference type="CDD" id="cd06225">
    <property type="entry name" value="HAMP"/>
    <property type="match status" value="1"/>
</dbReference>
<dbReference type="InterPro" id="IPR050980">
    <property type="entry name" value="2C_sensor_his_kinase"/>
</dbReference>
<keyword evidence="10" id="KW-0418">Kinase</keyword>
<dbReference type="PANTHER" id="PTHR44936">
    <property type="entry name" value="SENSOR PROTEIN CREC"/>
    <property type="match status" value="1"/>
</dbReference>
<dbReference type="CDD" id="cd00082">
    <property type="entry name" value="HisKA"/>
    <property type="match status" value="1"/>
</dbReference>
<keyword evidence="9" id="KW-0547">Nucleotide-binding</keyword>
<dbReference type="InterPro" id="IPR003661">
    <property type="entry name" value="HisK_dim/P_dom"/>
</dbReference>
<evidence type="ECO:0000256" key="1">
    <source>
        <dbReference type="ARBA" id="ARBA00000085"/>
    </source>
</evidence>
<evidence type="ECO:0000256" key="8">
    <source>
        <dbReference type="ARBA" id="ARBA00022692"/>
    </source>
</evidence>
<gene>
    <name evidence="18" type="ORF">ACFQPB_20385</name>
</gene>
<sequence length="440" mass="47994">MKLWPQSLFGRLLLLMSAGLLLAQLAGSMLQSWDRQRTLSHTVSHELAQRIAAIYRVVDAQTGAQRQAMATLLSTPSLQMHIVDAAPPPTVAGQSMLEDLPGHITEVLGQRAEVRASDLPQLGRFTFKLHLRLSSGEWLRLNGSAPEGVFALPWNLLFNLGLMLVAVVVLVAMAARSTVRPLTDLAKAAHDLSSDLHSPPVPETGPTEVREAAQAFNAMQSRIRSGIEERERFLAAVSHDLKTPLTRMRLRTEMMADPQLRAQLQADTDDMMQLLDGTLDFLRGKAVEEPLQRVDLVALVESLVEDYQGQGTITLQAPDALQWSCRPRAIKRALTNLIDNALKYGGQTHVVLAPVQNGVQLLVQDSGPGLPEDELQKVFEPFYRVEHSRSRDTGGAGLGLAIVRQIAQSHGGDIELSNRAKGGLQARLSMLSGRGPTADA</sequence>
<evidence type="ECO:0000256" key="13">
    <source>
        <dbReference type="ARBA" id="ARBA00023012"/>
    </source>
</evidence>
<organism evidence="18 19">
    <name type="scientific">Hydrogenophaga atypica</name>
    <dbReference type="NCBI Taxonomy" id="249409"/>
    <lineage>
        <taxon>Bacteria</taxon>
        <taxon>Pseudomonadati</taxon>
        <taxon>Pseudomonadota</taxon>
        <taxon>Betaproteobacteria</taxon>
        <taxon>Burkholderiales</taxon>
        <taxon>Comamonadaceae</taxon>
        <taxon>Hydrogenophaga</taxon>
    </lineage>
</organism>
<dbReference type="SMART" id="SM00387">
    <property type="entry name" value="HATPase_c"/>
    <property type="match status" value="1"/>
</dbReference>
<evidence type="ECO:0000259" key="16">
    <source>
        <dbReference type="PROSITE" id="PS50109"/>
    </source>
</evidence>
<dbReference type="InterPro" id="IPR003660">
    <property type="entry name" value="HAMP_dom"/>
</dbReference>
<keyword evidence="5" id="KW-0997">Cell inner membrane</keyword>
<keyword evidence="7" id="KW-0808">Transferase</keyword>
<dbReference type="SMART" id="SM00388">
    <property type="entry name" value="HisKA"/>
    <property type="match status" value="1"/>
</dbReference>
<keyword evidence="14 15" id="KW-0472">Membrane</keyword>
<keyword evidence="8 15" id="KW-0812">Transmembrane</keyword>
<dbReference type="PRINTS" id="PR00344">
    <property type="entry name" value="BCTRLSENSOR"/>
</dbReference>
<dbReference type="SUPFAM" id="SSF55874">
    <property type="entry name" value="ATPase domain of HSP90 chaperone/DNA topoisomerase II/histidine kinase"/>
    <property type="match status" value="1"/>
</dbReference>
<feature type="transmembrane region" description="Helical" evidence="15">
    <location>
        <begin position="156"/>
        <end position="175"/>
    </location>
</feature>
<dbReference type="CDD" id="cd00075">
    <property type="entry name" value="HATPase"/>
    <property type="match status" value="1"/>
</dbReference>
<dbReference type="InterPro" id="IPR036097">
    <property type="entry name" value="HisK_dim/P_sf"/>
</dbReference>
<dbReference type="SUPFAM" id="SSF47384">
    <property type="entry name" value="Homodimeric domain of signal transducing histidine kinase"/>
    <property type="match status" value="1"/>
</dbReference>
<evidence type="ECO:0000313" key="19">
    <source>
        <dbReference type="Proteomes" id="UP001596501"/>
    </source>
</evidence>
<dbReference type="PROSITE" id="PS50885">
    <property type="entry name" value="HAMP"/>
    <property type="match status" value="1"/>
</dbReference>
<dbReference type="InterPro" id="IPR003594">
    <property type="entry name" value="HATPase_dom"/>
</dbReference>
<feature type="domain" description="HAMP" evidence="17">
    <location>
        <begin position="176"/>
        <end position="228"/>
    </location>
</feature>
<keyword evidence="11 18" id="KW-0067">ATP-binding</keyword>
<keyword evidence="4" id="KW-1003">Cell membrane</keyword>
<comment type="caution">
    <text evidence="18">The sequence shown here is derived from an EMBL/GenBank/DDBJ whole genome shotgun (WGS) entry which is preliminary data.</text>
</comment>
<keyword evidence="6" id="KW-0597">Phosphoprotein</keyword>
<dbReference type="GO" id="GO:0005524">
    <property type="term" value="F:ATP binding"/>
    <property type="evidence" value="ECO:0007669"/>
    <property type="project" value="UniProtKB-KW"/>
</dbReference>